<evidence type="ECO:0000256" key="4">
    <source>
        <dbReference type="ARBA" id="ARBA00022692"/>
    </source>
</evidence>
<accession>A0A9Q7ALU8</accession>
<organism evidence="10 11">
    <name type="scientific">Aminithiophilus ramosus</name>
    <dbReference type="NCBI Taxonomy" id="3029084"/>
    <lineage>
        <taxon>Bacteria</taxon>
        <taxon>Thermotogati</taxon>
        <taxon>Synergistota</taxon>
        <taxon>Synergistia</taxon>
        <taxon>Synergistales</taxon>
        <taxon>Aminithiophilaceae</taxon>
        <taxon>Aminithiophilus</taxon>
    </lineage>
</organism>
<evidence type="ECO:0000256" key="7">
    <source>
        <dbReference type="ARBA" id="ARBA00023136"/>
    </source>
</evidence>
<dbReference type="InterPro" id="IPR050256">
    <property type="entry name" value="Glycosyltransferase_2"/>
</dbReference>
<dbReference type="PANTHER" id="PTHR48090">
    <property type="entry name" value="UNDECAPRENYL-PHOSPHATE 4-DEOXY-4-FORMAMIDO-L-ARABINOSE TRANSFERASE-RELATED"/>
    <property type="match status" value="1"/>
</dbReference>
<reference evidence="11" key="1">
    <citation type="submission" date="2021-04" db="EMBL/GenBank/DDBJ databases">
        <title>A novel Synergistetes isolate from a pyrite-forming mixed culture.</title>
        <authorList>
            <person name="Bunk B."/>
            <person name="Sproer C."/>
            <person name="Spring S."/>
            <person name="Pester M."/>
        </authorList>
    </citation>
    <scope>NUCLEOTIDE SEQUENCE [LARGE SCALE GENOMIC DNA]</scope>
    <source>
        <strain evidence="11">J.5.4.2-T.3.5.2</strain>
    </source>
</reference>
<dbReference type="AlphaFoldDB" id="A0A9Q7ALU8"/>
<dbReference type="KEGG" id="aram:KAR29_10435"/>
<keyword evidence="11" id="KW-1185">Reference proteome</keyword>
<keyword evidence="4 8" id="KW-0812">Transmembrane</keyword>
<keyword evidence="2 10" id="KW-0328">Glycosyltransferase</keyword>
<keyword evidence="3 10" id="KW-0808">Transferase</keyword>
<evidence type="ECO:0000313" key="10">
    <source>
        <dbReference type="EMBL" id="QTX33785.1"/>
    </source>
</evidence>
<dbReference type="PANTHER" id="PTHR48090:SF3">
    <property type="entry name" value="UNDECAPRENYL-PHOSPHATE 4-DEOXY-4-FORMAMIDO-L-ARABINOSE TRANSFERASE"/>
    <property type="match status" value="1"/>
</dbReference>
<protein>
    <submittedName>
        <fullName evidence="10">Glycosyltransferase</fullName>
        <ecNumber evidence="10">2.4.-.-</ecNumber>
    </submittedName>
</protein>
<keyword evidence="5" id="KW-0448">Lipopolysaccharide biosynthesis</keyword>
<dbReference type="GO" id="GO:0005886">
    <property type="term" value="C:plasma membrane"/>
    <property type="evidence" value="ECO:0007669"/>
    <property type="project" value="TreeGrafter"/>
</dbReference>
<dbReference type="Gene3D" id="3.90.550.10">
    <property type="entry name" value="Spore Coat Polysaccharide Biosynthesis Protein SpsA, Chain A"/>
    <property type="match status" value="1"/>
</dbReference>
<dbReference type="Proteomes" id="UP000671879">
    <property type="component" value="Chromosome"/>
</dbReference>
<dbReference type="InterPro" id="IPR029044">
    <property type="entry name" value="Nucleotide-diphossugar_trans"/>
</dbReference>
<dbReference type="EC" id="2.4.-.-" evidence="10"/>
<evidence type="ECO:0000256" key="2">
    <source>
        <dbReference type="ARBA" id="ARBA00022676"/>
    </source>
</evidence>
<sequence length="321" mass="36044">MLLQAGQERNPKPEISLVIPVYNERESLPFLFERLLPVLEELGRSYEILFIDDGSVDGSLALLLAFREEHRSTVRVIEFNGNFGQHMAITAGFRCSRGRIVITMDADLQNPPEEIPNLVAAMDAGHDTVGTYRVGRRDPFFRKIASKVINGITNRITGLNLRDYGCMLRAYSGNIIALINESAESTTFIPALGRKFSVSPTEIAISHTEREHGTSKYGLFKLIRLNFDLMTGFSLIPLQVVTMLGLLVATLSLLFVAYLGVRRLVVGPEAEGVFTLMNVNFFLMGITMFCVGIVGEYIGRIYQEVRRRPRFVIRKVYDDEA</sequence>
<dbReference type="CDD" id="cd04187">
    <property type="entry name" value="DPM1_like_bac"/>
    <property type="match status" value="1"/>
</dbReference>
<evidence type="ECO:0000256" key="5">
    <source>
        <dbReference type="ARBA" id="ARBA00022985"/>
    </source>
</evidence>
<keyword evidence="7 8" id="KW-0472">Membrane</keyword>
<proteinExistence type="predicted"/>
<dbReference type="GO" id="GO:0009103">
    <property type="term" value="P:lipopolysaccharide biosynthetic process"/>
    <property type="evidence" value="ECO:0007669"/>
    <property type="project" value="UniProtKB-KW"/>
</dbReference>
<feature type="domain" description="Glycosyltransferase 2-like" evidence="9">
    <location>
        <begin position="16"/>
        <end position="169"/>
    </location>
</feature>
<evidence type="ECO:0000256" key="1">
    <source>
        <dbReference type="ARBA" id="ARBA00022475"/>
    </source>
</evidence>
<gene>
    <name evidence="10" type="ORF">KAR29_10435</name>
</gene>
<evidence type="ECO:0000256" key="6">
    <source>
        <dbReference type="ARBA" id="ARBA00022989"/>
    </source>
</evidence>
<name>A0A9Q7ALU8_9BACT</name>
<dbReference type="InterPro" id="IPR001173">
    <property type="entry name" value="Glyco_trans_2-like"/>
</dbReference>
<feature type="transmembrane region" description="Helical" evidence="8">
    <location>
        <begin position="281"/>
        <end position="299"/>
    </location>
</feature>
<dbReference type="EMBL" id="CP072943">
    <property type="protein sequence ID" value="QTX33785.1"/>
    <property type="molecule type" value="Genomic_DNA"/>
</dbReference>
<evidence type="ECO:0000256" key="8">
    <source>
        <dbReference type="SAM" id="Phobius"/>
    </source>
</evidence>
<dbReference type="GO" id="GO:0099621">
    <property type="term" value="F:undecaprenyl-phosphate 4-deoxy-4-formamido-L-arabinose transferase activity"/>
    <property type="evidence" value="ECO:0007669"/>
    <property type="project" value="TreeGrafter"/>
</dbReference>
<dbReference type="Pfam" id="PF00535">
    <property type="entry name" value="Glycos_transf_2"/>
    <property type="match status" value="1"/>
</dbReference>
<evidence type="ECO:0000256" key="3">
    <source>
        <dbReference type="ARBA" id="ARBA00022679"/>
    </source>
</evidence>
<keyword evidence="6 8" id="KW-1133">Transmembrane helix</keyword>
<dbReference type="SUPFAM" id="SSF53448">
    <property type="entry name" value="Nucleotide-diphospho-sugar transferases"/>
    <property type="match status" value="1"/>
</dbReference>
<keyword evidence="1" id="KW-1003">Cell membrane</keyword>
<feature type="transmembrane region" description="Helical" evidence="8">
    <location>
        <begin position="240"/>
        <end position="261"/>
    </location>
</feature>
<evidence type="ECO:0000313" key="11">
    <source>
        <dbReference type="Proteomes" id="UP000671879"/>
    </source>
</evidence>
<evidence type="ECO:0000259" key="9">
    <source>
        <dbReference type="Pfam" id="PF00535"/>
    </source>
</evidence>